<keyword evidence="3" id="KW-1185">Reference proteome</keyword>
<gene>
    <name evidence="2" type="ORF">FCL42_04120</name>
</gene>
<comment type="caution">
    <text evidence="2">The sequence shown here is derived from an EMBL/GenBank/DDBJ whole genome shotgun (WGS) entry which is preliminary data.</text>
</comment>
<dbReference type="Proteomes" id="UP000305675">
    <property type="component" value="Unassembled WGS sequence"/>
</dbReference>
<dbReference type="RefSeq" id="WP_136862112.1">
    <property type="nucleotide sequence ID" value="NZ_SWCJ01000002.1"/>
</dbReference>
<name>A0A4U1BQZ7_9GAMM</name>
<evidence type="ECO:0000313" key="2">
    <source>
        <dbReference type="EMBL" id="TKB57467.1"/>
    </source>
</evidence>
<proteinExistence type="predicted"/>
<sequence>MKLHYLAAVSVLTLSGCASSSLQYAKPDSKHVNNQIILNQDFDQVWDRLVRNLAADFFVINNIEKNSRIINVSFSTSRPMEFVSCGLSTRQFKNAYGTQSFVYDPAQSTQFPFTNDFGVLFNANRKTYLEGRTNIYLAPEGENTVVSVNTKYLLKADIEYRNNGNQLVQRDSFVFDFSTKSAYEESNGDGVVCMATGELEQKLLDYAR</sequence>
<protein>
    <recommendedName>
        <fullName evidence="4">Lipoprotein</fullName>
    </recommendedName>
</protein>
<dbReference type="EMBL" id="SWCJ01000002">
    <property type="protein sequence ID" value="TKB57467.1"/>
    <property type="molecule type" value="Genomic_DNA"/>
</dbReference>
<dbReference type="AlphaFoldDB" id="A0A4U1BQZ7"/>
<keyword evidence="1" id="KW-0732">Signal</keyword>
<reference evidence="2 3" key="1">
    <citation type="submission" date="2019-04" db="EMBL/GenBank/DDBJ databases">
        <authorList>
            <person name="Hwang J.C."/>
        </authorList>
    </citation>
    <scope>NUCLEOTIDE SEQUENCE [LARGE SCALE GENOMIC DNA]</scope>
    <source>
        <strain evidence="2 3">IMCC35002</strain>
    </source>
</reference>
<evidence type="ECO:0008006" key="4">
    <source>
        <dbReference type="Google" id="ProtNLM"/>
    </source>
</evidence>
<dbReference type="PROSITE" id="PS51257">
    <property type="entry name" value="PROKAR_LIPOPROTEIN"/>
    <property type="match status" value="1"/>
</dbReference>
<feature type="signal peptide" evidence="1">
    <location>
        <begin position="1"/>
        <end position="25"/>
    </location>
</feature>
<organism evidence="2 3">
    <name type="scientific">Ferrimonas aestuarii</name>
    <dbReference type="NCBI Taxonomy" id="2569539"/>
    <lineage>
        <taxon>Bacteria</taxon>
        <taxon>Pseudomonadati</taxon>
        <taxon>Pseudomonadota</taxon>
        <taxon>Gammaproteobacteria</taxon>
        <taxon>Alteromonadales</taxon>
        <taxon>Ferrimonadaceae</taxon>
        <taxon>Ferrimonas</taxon>
    </lineage>
</organism>
<evidence type="ECO:0000256" key="1">
    <source>
        <dbReference type="SAM" id="SignalP"/>
    </source>
</evidence>
<accession>A0A4U1BQZ7</accession>
<feature type="chain" id="PRO_5020575005" description="Lipoprotein" evidence="1">
    <location>
        <begin position="26"/>
        <end position="208"/>
    </location>
</feature>
<dbReference type="OrthoDB" id="8903948at2"/>
<evidence type="ECO:0000313" key="3">
    <source>
        <dbReference type="Proteomes" id="UP000305675"/>
    </source>
</evidence>